<keyword evidence="2" id="KW-0732">Signal</keyword>
<keyword evidence="4" id="KW-1185">Reference proteome</keyword>
<evidence type="ECO:0000313" key="3">
    <source>
        <dbReference type="EMBL" id="KAL0960594.1"/>
    </source>
</evidence>
<accession>A0ABR3JYA9</accession>
<name>A0ABR3JYA9_9AGAR</name>
<feature type="region of interest" description="Disordered" evidence="1">
    <location>
        <begin position="532"/>
        <end position="552"/>
    </location>
</feature>
<sequence length="633" mass="68634">MNSAFSLILLLAAISGSQARFNDLNPCFSGVCSFDLSRTNPGTRGSVTLSGASNAISDITEVTGWTVLDCHPTEVVQKIRIVCTSPGKGCDHLDLDGGAEGKIIRLPQTCSSTPFVRVVKTWVHEDQSVPRMFVNQLDRREVTPMVRGLEFDANFDAIDHTKRGKVYIDFEAEAKPTTISGKGFLPHPVTENELERRNVVDDVVDRVRRAADELINTASVGASIATFNLGGAVEKCYKLPENERPSICDVVDSAATTAEDISTNGLIHSEKPVKFKEHIPILGVKMKCGAVNADSKISVDVDGDLLFKVSSKRPLDVAKRTLVPRDEDLLSMTTIVTGEIGAVLNIDANIKAHWDTKEQPLMSVGLPGLDMGIFKIGPMVQMRARAVTDLKINGKAKFGVRYNLKKLQVTLPPKPDQSIFEVETIDQPLSLSAEGEIHAQGSIAVHVIPRLALGITMVQDQLRSDVFVDVDMQGKAVVTIDAEGKINNHRSKVPQISGGDNKQHKNTYNSYNSKYGTDGLGTSLGDEVVIPLNGDQDNSDQKNETDGLGTSLGDEVVIPRSVARSNRFASIHRRHLAPRDASASIKGCLDVSGGITVSIGSDGKIPSFNEWIGKEPLVKKDFKMNQVRDVAPL</sequence>
<reference evidence="4" key="1">
    <citation type="submission" date="2024-06" db="EMBL/GenBank/DDBJ databases">
        <title>Multi-omics analyses provide insights into the biosynthesis of the anticancer antibiotic pleurotin in Hohenbuehelia grisea.</title>
        <authorList>
            <person name="Weaver J.A."/>
            <person name="Alberti F."/>
        </authorList>
    </citation>
    <scope>NUCLEOTIDE SEQUENCE [LARGE SCALE GENOMIC DNA]</scope>
    <source>
        <strain evidence="4">T-177</strain>
    </source>
</reference>
<dbReference type="EMBL" id="JASNQZ010000001">
    <property type="protein sequence ID" value="KAL0960594.1"/>
    <property type="molecule type" value="Genomic_DNA"/>
</dbReference>
<evidence type="ECO:0000256" key="2">
    <source>
        <dbReference type="SAM" id="SignalP"/>
    </source>
</evidence>
<feature type="region of interest" description="Disordered" evidence="1">
    <location>
        <begin position="490"/>
        <end position="513"/>
    </location>
</feature>
<protein>
    <submittedName>
        <fullName evidence="3">Uncharacterized protein</fullName>
    </submittedName>
</protein>
<proteinExistence type="predicted"/>
<comment type="caution">
    <text evidence="3">The sequence shown here is derived from an EMBL/GenBank/DDBJ whole genome shotgun (WGS) entry which is preliminary data.</text>
</comment>
<evidence type="ECO:0000256" key="1">
    <source>
        <dbReference type="SAM" id="MobiDB-lite"/>
    </source>
</evidence>
<dbReference type="Proteomes" id="UP001556367">
    <property type="component" value="Unassembled WGS sequence"/>
</dbReference>
<feature type="signal peptide" evidence="2">
    <location>
        <begin position="1"/>
        <end position="19"/>
    </location>
</feature>
<feature type="chain" id="PRO_5045838912" evidence="2">
    <location>
        <begin position="20"/>
        <end position="633"/>
    </location>
</feature>
<organism evidence="3 4">
    <name type="scientific">Hohenbuehelia grisea</name>
    <dbReference type="NCBI Taxonomy" id="104357"/>
    <lineage>
        <taxon>Eukaryota</taxon>
        <taxon>Fungi</taxon>
        <taxon>Dikarya</taxon>
        <taxon>Basidiomycota</taxon>
        <taxon>Agaricomycotina</taxon>
        <taxon>Agaricomycetes</taxon>
        <taxon>Agaricomycetidae</taxon>
        <taxon>Agaricales</taxon>
        <taxon>Pleurotineae</taxon>
        <taxon>Pleurotaceae</taxon>
        <taxon>Hohenbuehelia</taxon>
    </lineage>
</organism>
<evidence type="ECO:0000313" key="4">
    <source>
        <dbReference type="Proteomes" id="UP001556367"/>
    </source>
</evidence>
<gene>
    <name evidence="3" type="ORF">HGRIS_005627</name>
</gene>